<evidence type="ECO:0008006" key="5">
    <source>
        <dbReference type="Google" id="ProtNLM"/>
    </source>
</evidence>
<dbReference type="Proteomes" id="UP000827724">
    <property type="component" value="Unassembled WGS sequence"/>
</dbReference>
<organism evidence="3 4">
    <name type="scientific">Trichoderma cornu-damae</name>
    <dbReference type="NCBI Taxonomy" id="654480"/>
    <lineage>
        <taxon>Eukaryota</taxon>
        <taxon>Fungi</taxon>
        <taxon>Dikarya</taxon>
        <taxon>Ascomycota</taxon>
        <taxon>Pezizomycotina</taxon>
        <taxon>Sordariomycetes</taxon>
        <taxon>Hypocreomycetidae</taxon>
        <taxon>Hypocreales</taxon>
        <taxon>Hypocreaceae</taxon>
        <taxon>Trichoderma</taxon>
    </lineage>
</organism>
<gene>
    <name evidence="3" type="ORF">Trco_000498</name>
</gene>
<evidence type="ECO:0000313" key="3">
    <source>
        <dbReference type="EMBL" id="KAH6610478.1"/>
    </source>
</evidence>
<dbReference type="OrthoDB" id="5597238at2759"/>
<protein>
    <recommendedName>
        <fullName evidence="5">HFB protein</fullName>
    </recommendedName>
</protein>
<proteinExistence type="predicted"/>
<evidence type="ECO:0000256" key="1">
    <source>
        <dbReference type="SAM" id="MobiDB-lite"/>
    </source>
</evidence>
<feature type="chain" id="PRO_5040273368" description="HFB protein" evidence="2">
    <location>
        <begin position="20"/>
        <end position="198"/>
    </location>
</feature>
<name>A0A9P8TZB7_9HYPO</name>
<evidence type="ECO:0000313" key="4">
    <source>
        <dbReference type="Proteomes" id="UP000827724"/>
    </source>
</evidence>
<feature type="signal peptide" evidence="2">
    <location>
        <begin position="1"/>
        <end position="19"/>
    </location>
</feature>
<sequence>MRFSFVLSGLFAALAAAQGSTTSAAPPSSVSLDPAQQSQYACIKACKEGDVNCQAHCIAVPSPNQSQVNSTIQCVADCPQGDGSSAQTNAYKLCIDKCIQDHYYVTSEGTPEPTGAAGGNNAASGSDSAAASPTGSSDGSKASGSGSGSGAAETGTATGSSSGTKTASATTTSATNAAPAIIASGGALAGVLAALLAL</sequence>
<reference evidence="3" key="1">
    <citation type="submission" date="2021-08" db="EMBL/GenBank/DDBJ databases">
        <title>Chromosome-Level Trichoderma cornu-damae using Hi-C Data.</title>
        <authorList>
            <person name="Kim C.S."/>
        </authorList>
    </citation>
    <scope>NUCLEOTIDE SEQUENCE</scope>
    <source>
        <strain evidence="3">KA19-0412C</strain>
    </source>
</reference>
<accession>A0A9P8TZB7</accession>
<keyword evidence="4" id="KW-1185">Reference proteome</keyword>
<keyword evidence="2" id="KW-0732">Signal</keyword>
<dbReference type="AlphaFoldDB" id="A0A9P8TZB7"/>
<comment type="caution">
    <text evidence="3">The sequence shown here is derived from an EMBL/GenBank/DDBJ whole genome shotgun (WGS) entry which is preliminary data.</text>
</comment>
<feature type="region of interest" description="Disordered" evidence="1">
    <location>
        <begin position="109"/>
        <end position="168"/>
    </location>
</feature>
<evidence type="ECO:0000256" key="2">
    <source>
        <dbReference type="SAM" id="SignalP"/>
    </source>
</evidence>
<feature type="compositionally biased region" description="Low complexity" evidence="1">
    <location>
        <begin position="113"/>
        <end position="168"/>
    </location>
</feature>
<dbReference type="EMBL" id="JAIWOZ010000001">
    <property type="protein sequence ID" value="KAH6610478.1"/>
    <property type="molecule type" value="Genomic_DNA"/>
</dbReference>